<accession>A0ABP0JZS7</accession>
<evidence type="ECO:0000313" key="2">
    <source>
        <dbReference type="EMBL" id="CAK9019868.1"/>
    </source>
</evidence>
<feature type="coiled-coil region" evidence="1">
    <location>
        <begin position="18"/>
        <end position="122"/>
    </location>
</feature>
<evidence type="ECO:0000313" key="3">
    <source>
        <dbReference type="Proteomes" id="UP001642464"/>
    </source>
</evidence>
<sequence>MMQSHESFAEQLAEVQEAKRALALEAEHSRQAQRLELEGLASSAEELEEALQQVLANEAEKQASIDLAAAQSELLELHAELLMAEAAEDSADDVETDILREAKALEEQREKVLLALRLAKEQVQSYEDGE</sequence>
<gene>
    <name evidence="2" type="ORF">SCF082_LOCUS14695</name>
</gene>
<proteinExistence type="predicted"/>
<keyword evidence="1" id="KW-0175">Coiled coil</keyword>
<keyword evidence="3" id="KW-1185">Reference proteome</keyword>
<protein>
    <submittedName>
        <fullName evidence="2">Uncharacterized protein</fullName>
    </submittedName>
</protein>
<evidence type="ECO:0000256" key="1">
    <source>
        <dbReference type="SAM" id="Coils"/>
    </source>
</evidence>
<comment type="caution">
    <text evidence="2">The sequence shown here is derived from an EMBL/GenBank/DDBJ whole genome shotgun (WGS) entry which is preliminary data.</text>
</comment>
<dbReference type="EMBL" id="CAXAMM010009258">
    <property type="protein sequence ID" value="CAK9019868.1"/>
    <property type="molecule type" value="Genomic_DNA"/>
</dbReference>
<reference evidence="2 3" key="1">
    <citation type="submission" date="2024-02" db="EMBL/GenBank/DDBJ databases">
        <authorList>
            <person name="Chen Y."/>
            <person name="Shah S."/>
            <person name="Dougan E. K."/>
            <person name="Thang M."/>
            <person name="Chan C."/>
        </authorList>
    </citation>
    <scope>NUCLEOTIDE SEQUENCE [LARGE SCALE GENOMIC DNA]</scope>
</reference>
<organism evidence="2 3">
    <name type="scientific">Durusdinium trenchii</name>
    <dbReference type="NCBI Taxonomy" id="1381693"/>
    <lineage>
        <taxon>Eukaryota</taxon>
        <taxon>Sar</taxon>
        <taxon>Alveolata</taxon>
        <taxon>Dinophyceae</taxon>
        <taxon>Suessiales</taxon>
        <taxon>Symbiodiniaceae</taxon>
        <taxon>Durusdinium</taxon>
    </lineage>
</organism>
<name>A0ABP0JZS7_9DINO</name>
<dbReference type="Proteomes" id="UP001642464">
    <property type="component" value="Unassembled WGS sequence"/>
</dbReference>